<comment type="caution">
    <text evidence="1">The sequence shown here is derived from an EMBL/GenBank/DDBJ whole genome shotgun (WGS) entry which is preliminary data.</text>
</comment>
<keyword evidence="2" id="KW-1185">Reference proteome</keyword>
<evidence type="ECO:0000313" key="1">
    <source>
        <dbReference type="EMBL" id="MEQ2182351.1"/>
    </source>
</evidence>
<evidence type="ECO:0000313" key="2">
    <source>
        <dbReference type="Proteomes" id="UP001476798"/>
    </source>
</evidence>
<accession>A0ABV0PFU4</accession>
<sequence length="75" mass="8479">MAQIGVLRCSSILQHLQLKIPGGGCWVTTGQFSSSLLSPQLFSWLQISEPRRKQFPLVQWNLHSAQTRTQGWGEQ</sequence>
<protein>
    <submittedName>
        <fullName evidence="1">Uncharacterized protein</fullName>
    </submittedName>
</protein>
<proteinExistence type="predicted"/>
<reference evidence="1 2" key="1">
    <citation type="submission" date="2021-06" db="EMBL/GenBank/DDBJ databases">
        <authorList>
            <person name="Palmer J.M."/>
        </authorList>
    </citation>
    <scope>NUCLEOTIDE SEQUENCE [LARGE SCALE GENOMIC DNA]</scope>
    <source>
        <strain evidence="1 2">GA_2019</strain>
        <tissue evidence="1">Muscle</tissue>
    </source>
</reference>
<dbReference type="Proteomes" id="UP001476798">
    <property type="component" value="Unassembled WGS sequence"/>
</dbReference>
<gene>
    <name evidence="1" type="ORF">GOODEAATRI_021436</name>
</gene>
<organism evidence="1 2">
    <name type="scientific">Goodea atripinnis</name>
    <dbReference type="NCBI Taxonomy" id="208336"/>
    <lineage>
        <taxon>Eukaryota</taxon>
        <taxon>Metazoa</taxon>
        <taxon>Chordata</taxon>
        <taxon>Craniata</taxon>
        <taxon>Vertebrata</taxon>
        <taxon>Euteleostomi</taxon>
        <taxon>Actinopterygii</taxon>
        <taxon>Neopterygii</taxon>
        <taxon>Teleostei</taxon>
        <taxon>Neoteleostei</taxon>
        <taxon>Acanthomorphata</taxon>
        <taxon>Ovalentaria</taxon>
        <taxon>Atherinomorphae</taxon>
        <taxon>Cyprinodontiformes</taxon>
        <taxon>Goodeidae</taxon>
        <taxon>Goodea</taxon>
    </lineage>
</organism>
<name>A0ABV0PFU4_9TELE</name>
<dbReference type="EMBL" id="JAHRIO010072059">
    <property type="protein sequence ID" value="MEQ2182351.1"/>
    <property type="molecule type" value="Genomic_DNA"/>
</dbReference>